<feature type="domain" description="HMG box" evidence="2">
    <location>
        <begin position="2"/>
        <end position="47"/>
    </location>
</feature>
<protein>
    <recommendedName>
        <fullName evidence="2">HMG box domain-containing protein</fullName>
    </recommendedName>
</protein>
<dbReference type="HOGENOM" id="CLU_2199550_0_0_1"/>
<accession>E9HF02</accession>
<evidence type="ECO:0000313" key="4">
    <source>
        <dbReference type="Proteomes" id="UP000000305"/>
    </source>
</evidence>
<reference evidence="3 4" key="1">
    <citation type="journal article" date="2011" name="Science">
        <title>The ecoresponsive genome of Daphnia pulex.</title>
        <authorList>
            <person name="Colbourne J.K."/>
            <person name="Pfrender M.E."/>
            <person name="Gilbert D."/>
            <person name="Thomas W.K."/>
            <person name="Tucker A."/>
            <person name="Oakley T.H."/>
            <person name="Tokishita S."/>
            <person name="Aerts A."/>
            <person name="Arnold G.J."/>
            <person name="Basu M.K."/>
            <person name="Bauer D.J."/>
            <person name="Caceres C.E."/>
            <person name="Carmel L."/>
            <person name="Casola C."/>
            <person name="Choi J.H."/>
            <person name="Detter J.C."/>
            <person name="Dong Q."/>
            <person name="Dusheyko S."/>
            <person name="Eads B.D."/>
            <person name="Frohlich T."/>
            <person name="Geiler-Samerotte K.A."/>
            <person name="Gerlach D."/>
            <person name="Hatcher P."/>
            <person name="Jogdeo S."/>
            <person name="Krijgsveld J."/>
            <person name="Kriventseva E.V."/>
            <person name="Kultz D."/>
            <person name="Laforsch C."/>
            <person name="Lindquist E."/>
            <person name="Lopez J."/>
            <person name="Manak J.R."/>
            <person name="Muller J."/>
            <person name="Pangilinan J."/>
            <person name="Patwardhan R.P."/>
            <person name="Pitluck S."/>
            <person name="Pritham E.J."/>
            <person name="Rechtsteiner A."/>
            <person name="Rho M."/>
            <person name="Rogozin I.B."/>
            <person name="Sakarya O."/>
            <person name="Salamov A."/>
            <person name="Schaack S."/>
            <person name="Shapiro H."/>
            <person name="Shiga Y."/>
            <person name="Skalitzky C."/>
            <person name="Smith Z."/>
            <person name="Souvorov A."/>
            <person name="Sung W."/>
            <person name="Tang Z."/>
            <person name="Tsuchiya D."/>
            <person name="Tu H."/>
            <person name="Vos H."/>
            <person name="Wang M."/>
            <person name="Wolf Y.I."/>
            <person name="Yamagata H."/>
            <person name="Yamada T."/>
            <person name="Ye Y."/>
            <person name="Shaw J.R."/>
            <person name="Andrews J."/>
            <person name="Crease T.J."/>
            <person name="Tang H."/>
            <person name="Lucas S.M."/>
            <person name="Robertson H.M."/>
            <person name="Bork P."/>
            <person name="Koonin E.V."/>
            <person name="Zdobnov E.M."/>
            <person name="Grigoriev I.V."/>
            <person name="Lynch M."/>
            <person name="Boore J.L."/>
        </authorList>
    </citation>
    <scope>NUCLEOTIDE SEQUENCE [LARGE SCALE GENOMIC DNA]</scope>
</reference>
<evidence type="ECO:0000313" key="3">
    <source>
        <dbReference type="EMBL" id="EFX69684.1"/>
    </source>
</evidence>
<dbReference type="EMBL" id="GL732632">
    <property type="protein sequence ID" value="EFX69684.1"/>
    <property type="molecule type" value="Genomic_DNA"/>
</dbReference>
<feature type="region of interest" description="Disordered" evidence="1">
    <location>
        <begin position="37"/>
        <end position="59"/>
    </location>
</feature>
<feature type="compositionally biased region" description="Polar residues" evidence="1">
    <location>
        <begin position="39"/>
        <end position="53"/>
    </location>
</feature>
<dbReference type="OrthoDB" id="1919336at2759"/>
<dbReference type="InterPro" id="IPR009071">
    <property type="entry name" value="HMG_box_dom"/>
</dbReference>
<dbReference type="KEGG" id="dpx:DAPPUDRAFT_328870"/>
<dbReference type="AlphaFoldDB" id="E9HF02"/>
<dbReference type="Pfam" id="PF00505">
    <property type="entry name" value="HMG_box"/>
    <property type="match status" value="1"/>
</dbReference>
<organism evidence="3 4">
    <name type="scientific">Daphnia pulex</name>
    <name type="common">Water flea</name>
    <dbReference type="NCBI Taxonomy" id="6669"/>
    <lineage>
        <taxon>Eukaryota</taxon>
        <taxon>Metazoa</taxon>
        <taxon>Ecdysozoa</taxon>
        <taxon>Arthropoda</taxon>
        <taxon>Crustacea</taxon>
        <taxon>Branchiopoda</taxon>
        <taxon>Diplostraca</taxon>
        <taxon>Cladocera</taxon>
        <taxon>Anomopoda</taxon>
        <taxon>Daphniidae</taxon>
        <taxon>Daphnia</taxon>
    </lineage>
</organism>
<gene>
    <name evidence="3" type="ORF">DAPPUDRAFT_328870</name>
</gene>
<proteinExistence type="predicted"/>
<keyword evidence="4" id="KW-1185">Reference proteome</keyword>
<evidence type="ECO:0000259" key="2">
    <source>
        <dbReference type="Pfam" id="PF00505"/>
    </source>
</evidence>
<dbReference type="Proteomes" id="UP000000305">
    <property type="component" value="Unassembled WGS sequence"/>
</dbReference>
<sequence length="108" mass="12127">MDKYSSKHPKLTKQELTRLMAKEFAKLSEEKKKVYGNMAQKSKNEMSATNKVASKTRKSPTLAANQSLFKAEKMIHIYEPLKPPASAAEILTLAEIDVLKHQSVDNGH</sequence>
<dbReference type="Gene3D" id="1.10.30.10">
    <property type="entry name" value="High mobility group box domain"/>
    <property type="match status" value="1"/>
</dbReference>
<dbReference type="PhylomeDB" id="E9HF02"/>
<dbReference type="InterPro" id="IPR036910">
    <property type="entry name" value="HMG_box_dom_sf"/>
</dbReference>
<name>E9HF02_DAPPU</name>
<dbReference type="GO" id="GO:0005634">
    <property type="term" value="C:nucleus"/>
    <property type="evidence" value="ECO:0007669"/>
    <property type="project" value="UniProtKB-ARBA"/>
</dbReference>
<dbReference type="InParanoid" id="E9HF02"/>
<dbReference type="SUPFAM" id="SSF47095">
    <property type="entry name" value="HMG-box"/>
    <property type="match status" value="1"/>
</dbReference>
<evidence type="ECO:0000256" key="1">
    <source>
        <dbReference type="SAM" id="MobiDB-lite"/>
    </source>
</evidence>